<comment type="caution">
    <text evidence="3">The sequence shown here is derived from an EMBL/GenBank/DDBJ whole genome shotgun (WGS) entry which is preliminary data.</text>
</comment>
<dbReference type="Pfam" id="PF13561">
    <property type="entry name" value="adh_short_C2"/>
    <property type="match status" value="1"/>
</dbReference>
<gene>
    <name evidence="3" type="ORF">IW256_006301</name>
</gene>
<reference evidence="3" key="1">
    <citation type="submission" date="2020-11" db="EMBL/GenBank/DDBJ databases">
        <title>Sequencing the genomes of 1000 actinobacteria strains.</title>
        <authorList>
            <person name="Klenk H.-P."/>
        </authorList>
    </citation>
    <scope>NUCLEOTIDE SEQUENCE</scope>
    <source>
        <strain evidence="3">DSM 43175</strain>
    </source>
</reference>
<dbReference type="EC" id="1.1.1.125" evidence="3"/>
<comment type="similarity">
    <text evidence="1">Belongs to the short-chain dehydrogenases/reductases (SDR) family.</text>
</comment>
<dbReference type="Gene3D" id="3.40.50.720">
    <property type="entry name" value="NAD(P)-binding Rossmann-like Domain"/>
    <property type="match status" value="1"/>
</dbReference>
<dbReference type="FunFam" id="3.40.50.720:FF:000084">
    <property type="entry name" value="Short-chain dehydrogenase reductase"/>
    <property type="match status" value="1"/>
</dbReference>
<dbReference type="AlphaFoldDB" id="A0A931DP86"/>
<dbReference type="InterPro" id="IPR036291">
    <property type="entry name" value="NAD(P)-bd_dom_sf"/>
</dbReference>
<dbReference type="Proteomes" id="UP000614047">
    <property type="component" value="Unassembled WGS sequence"/>
</dbReference>
<dbReference type="PROSITE" id="PS00061">
    <property type="entry name" value="ADH_SHORT"/>
    <property type="match status" value="1"/>
</dbReference>
<dbReference type="EMBL" id="JADOUA010000001">
    <property type="protein sequence ID" value="MBG6092188.1"/>
    <property type="molecule type" value="Genomic_DNA"/>
</dbReference>
<evidence type="ECO:0000313" key="4">
    <source>
        <dbReference type="Proteomes" id="UP000614047"/>
    </source>
</evidence>
<dbReference type="PRINTS" id="PR00080">
    <property type="entry name" value="SDRFAMILY"/>
</dbReference>
<organism evidence="3 4">
    <name type="scientific">Actinomadura viridis</name>
    <dbReference type="NCBI Taxonomy" id="58110"/>
    <lineage>
        <taxon>Bacteria</taxon>
        <taxon>Bacillati</taxon>
        <taxon>Actinomycetota</taxon>
        <taxon>Actinomycetes</taxon>
        <taxon>Streptosporangiales</taxon>
        <taxon>Thermomonosporaceae</taxon>
        <taxon>Actinomadura</taxon>
    </lineage>
</organism>
<dbReference type="GO" id="GO:0008678">
    <property type="term" value="F:2-deoxy-D-gluconate 3-dehydrogenase activity"/>
    <property type="evidence" value="ECO:0007669"/>
    <property type="project" value="UniProtKB-EC"/>
</dbReference>
<sequence>MVPAGAISGSSPFGLRGRRAVVTGAGTGIGRAIALGFASAGADLVLLSERDNLGEVAGLARDHGSAVRCVRLDLADAALRRDTIEQLLDDHPVDILVNNAGQIRRESAERFSDRDWYDVIEVNLHAAFDLARATGRRMVERGHGKIINIASLLSFQGGLYVPSYAASKHALAGLTRALANEWAGRGVNVNAIAPGYVATRTTSELRADPTRNEEILARIPAGRWAEPEDIVGAAVFLASAASDYVHGHVLAVDGGWLSR</sequence>
<keyword evidence="2 3" id="KW-0560">Oxidoreductase</keyword>
<evidence type="ECO:0000256" key="2">
    <source>
        <dbReference type="ARBA" id="ARBA00023002"/>
    </source>
</evidence>
<keyword evidence="4" id="KW-1185">Reference proteome</keyword>
<accession>A0A931DP86</accession>
<dbReference type="InterPro" id="IPR002347">
    <property type="entry name" value="SDR_fam"/>
</dbReference>
<dbReference type="PANTHER" id="PTHR42760">
    <property type="entry name" value="SHORT-CHAIN DEHYDROGENASES/REDUCTASES FAMILY MEMBER"/>
    <property type="match status" value="1"/>
</dbReference>
<evidence type="ECO:0000313" key="3">
    <source>
        <dbReference type="EMBL" id="MBG6092188.1"/>
    </source>
</evidence>
<dbReference type="InterPro" id="IPR020904">
    <property type="entry name" value="Sc_DH/Rdtase_CS"/>
</dbReference>
<dbReference type="PRINTS" id="PR00081">
    <property type="entry name" value="GDHRDH"/>
</dbReference>
<name>A0A931DP86_9ACTN</name>
<evidence type="ECO:0000256" key="1">
    <source>
        <dbReference type="ARBA" id="ARBA00006484"/>
    </source>
</evidence>
<dbReference type="PANTHER" id="PTHR42760:SF5">
    <property type="entry name" value="2-DEHYDRO-3-DEOXY-D-GLUCONATE 5-DEHYDROGENASE"/>
    <property type="match status" value="1"/>
</dbReference>
<dbReference type="SUPFAM" id="SSF51735">
    <property type="entry name" value="NAD(P)-binding Rossmann-fold domains"/>
    <property type="match status" value="1"/>
</dbReference>
<proteinExistence type="inferred from homology"/>
<dbReference type="RefSeq" id="WP_197014403.1">
    <property type="nucleotide sequence ID" value="NZ_BAABES010000012.1"/>
</dbReference>
<protein>
    <submittedName>
        <fullName evidence="3">2-deoxy-D-gluconate 3-dehydrogenase</fullName>
        <ecNumber evidence="3">1.1.1.125</ecNumber>
    </submittedName>
</protein>